<dbReference type="KEGG" id="als:DJ013_05005"/>
<keyword evidence="2" id="KW-1185">Reference proteome</keyword>
<dbReference type="Gene3D" id="1.20.120.450">
    <property type="entry name" value="dinb family like domain"/>
    <property type="match status" value="1"/>
</dbReference>
<accession>A0A2Z4G8M7</accession>
<gene>
    <name evidence="1" type="ORF">DJ013_05005</name>
</gene>
<dbReference type="SUPFAM" id="SSF109854">
    <property type="entry name" value="DinB/YfiT-like putative metalloenzymes"/>
    <property type="match status" value="1"/>
</dbReference>
<name>A0A2Z4G8M7_9BACT</name>
<organism evidence="1 2">
    <name type="scientific">Arcticibacterium luteifluviistationis</name>
    <dbReference type="NCBI Taxonomy" id="1784714"/>
    <lineage>
        <taxon>Bacteria</taxon>
        <taxon>Pseudomonadati</taxon>
        <taxon>Bacteroidota</taxon>
        <taxon>Cytophagia</taxon>
        <taxon>Cytophagales</taxon>
        <taxon>Leadbetterellaceae</taxon>
        <taxon>Arcticibacterium</taxon>
    </lineage>
</organism>
<dbReference type="RefSeq" id="WP_111370659.1">
    <property type="nucleotide sequence ID" value="NZ_CP029480.1"/>
</dbReference>
<dbReference type="InterPro" id="IPR034660">
    <property type="entry name" value="DinB/YfiT-like"/>
</dbReference>
<protein>
    <recommendedName>
        <fullName evidence="3">DUF1572 domain-containing protein</fullName>
    </recommendedName>
</protein>
<evidence type="ECO:0008006" key="3">
    <source>
        <dbReference type="Google" id="ProtNLM"/>
    </source>
</evidence>
<evidence type="ECO:0000313" key="2">
    <source>
        <dbReference type="Proteomes" id="UP000249873"/>
    </source>
</evidence>
<dbReference type="Pfam" id="PF07609">
    <property type="entry name" value="DUF1572"/>
    <property type="match status" value="1"/>
</dbReference>
<dbReference type="OrthoDB" id="68731at2"/>
<evidence type="ECO:0000313" key="1">
    <source>
        <dbReference type="EMBL" id="AWV97557.1"/>
    </source>
</evidence>
<dbReference type="InterPro" id="IPR011466">
    <property type="entry name" value="DUF1572"/>
</dbReference>
<dbReference type="EMBL" id="CP029480">
    <property type="protein sequence ID" value="AWV97557.1"/>
    <property type="molecule type" value="Genomic_DNA"/>
</dbReference>
<sequence>MEIIKLFRKQFENYKGLGDRTFAQISDEEILWKYNEESNSLAVIVKHMHGNMLSRWTDFLNTDGEKDWRDRDGEFQGAYANKEEMLCQWEAGWACLFKALDTVTAENINTPIYIRGEEHSVADAFMRQLGHYSSHVGQIMYIGRMIKGKDWKGLSVPKDGSKAFNKAMFSK</sequence>
<reference evidence="1 2" key="1">
    <citation type="submission" date="2018-05" db="EMBL/GenBank/DDBJ databases">
        <title>Complete genome sequence of Arcticibacterium luteifluviistationis SM1504T, a cytophagaceae bacterium isolated from Arctic surface seawater.</title>
        <authorList>
            <person name="Li Y."/>
            <person name="Qin Q.-L."/>
        </authorList>
    </citation>
    <scope>NUCLEOTIDE SEQUENCE [LARGE SCALE GENOMIC DNA]</scope>
    <source>
        <strain evidence="1 2">SM1504</strain>
    </source>
</reference>
<dbReference type="AlphaFoldDB" id="A0A2Z4G8M7"/>
<dbReference type="Proteomes" id="UP000249873">
    <property type="component" value="Chromosome"/>
</dbReference>
<proteinExistence type="predicted"/>